<sequence>MYRSGTADHQQRFCNEPEILSHVFDSCPRRDLLRNSRIRTKIAPSFFQSHEEVLSVAQEGGNRRMDIIVITVQSLQGSEHATACLHSPTRM</sequence>
<dbReference type="Proteomes" id="UP001148838">
    <property type="component" value="Unassembled WGS sequence"/>
</dbReference>
<keyword evidence="2" id="KW-1185">Reference proteome</keyword>
<accession>A0ABQ8S8F7</accession>
<gene>
    <name evidence="1" type="ORF">ANN_22369</name>
</gene>
<protein>
    <submittedName>
        <fullName evidence="1">Uncharacterized protein</fullName>
    </submittedName>
</protein>
<name>A0ABQ8S8F7_PERAM</name>
<reference evidence="1 2" key="1">
    <citation type="journal article" date="2022" name="Allergy">
        <title>Genome assembly and annotation of Periplaneta americana reveal a comprehensive cockroach allergen profile.</title>
        <authorList>
            <person name="Wang L."/>
            <person name="Xiong Q."/>
            <person name="Saelim N."/>
            <person name="Wang L."/>
            <person name="Nong W."/>
            <person name="Wan A.T."/>
            <person name="Shi M."/>
            <person name="Liu X."/>
            <person name="Cao Q."/>
            <person name="Hui J.H.L."/>
            <person name="Sookrung N."/>
            <person name="Leung T.F."/>
            <person name="Tungtrongchitr A."/>
            <person name="Tsui S.K.W."/>
        </authorList>
    </citation>
    <scope>NUCLEOTIDE SEQUENCE [LARGE SCALE GENOMIC DNA]</scope>
    <source>
        <strain evidence="1">PWHHKU_190912</strain>
    </source>
</reference>
<dbReference type="EMBL" id="JAJSOF020000033">
    <property type="protein sequence ID" value="KAJ4430159.1"/>
    <property type="molecule type" value="Genomic_DNA"/>
</dbReference>
<evidence type="ECO:0000313" key="1">
    <source>
        <dbReference type="EMBL" id="KAJ4430159.1"/>
    </source>
</evidence>
<organism evidence="1 2">
    <name type="scientific">Periplaneta americana</name>
    <name type="common">American cockroach</name>
    <name type="synonym">Blatta americana</name>
    <dbReference type="NCBI Taxonomy" id="6978"/>
    <lineage>
        <taxon>Eukaryota</taxon>
        <taxon>Metazoa</taxon>
        <taxon>Ecdysozoa</taxon>
        <taxon>Arthropoda</taxon>
        <taxon>Hexapoda</taxon>
        <taxon>Insecta</taxon>
        <taxon>Pterygota</taxon>
        <taxon>Neoptera</taxon>
        <taxon>Polyneoptera</taxon>
        <taxon>Dictyoptera</taxon>
        <taxon>Blattodea</taxon>
        <taxon>Blattoidea</taxon>
        <taxon>Blattidae</taxon>
        <taxon>Blattinae</taxon>
        <taxon>Periplaneta</taxon>
    </lineage>
</organism>
<comment type="caution">
    <text evidence="1">The sequence shown here is derived from an EMBL/GenBank/DDBJ whole genome shotgun (WGS) entry which is preliminary data.</text>
</comment>
<evidence type="ECO:0000313" key="2">
    <source>
        <dbReference type="Proteomes" id="UP001148838"/>
    </source>
</evidence>
<proteinExistence type="predicted"/>